<evidence type="ECO:0000256" key="3">
    <source>
        <dbReference type="ARBA" id="ARBA00022502"/>
    </source>
</evidence>
<feature type="transmembrane region" description="Helical" evidence="11">
    <location>
        <begin position="58"/>
        <end position="82"/>
    </location>
</feature>
<comment type="pathway">
    <text evidence="2">Glycolipid biosynthesis; glycosylphosphatidylinositol-anchor biosynthesis.</text>
</comment>
<evidence type="ECO:0000259" key="12">
    <source>
        <dbReference type="Pfam" id="PF13231"/>
    </source>
</evidence>
<comment type="caution">
    <text evidence="13">The sequence shown here is derived from an EMBL/GenBank/DDBJ whole genome shotgun (WGS) entry which is preliminary data.</text>
</comment>
<feature type="region of interest" description="Disordered" evidence="10">
    <location>
        <begin position="1"/>
        <end position="41"/>
    </location>
</feature>
<keyword evidence="8 11" id="KW-1133">Transmembrane helix</keyword>
<keyword evidence="7" id="KW-0256">Endoplasmic reticulum</keyword>
<feature type="transmembrane region" description="Helical" evidence="11">
    <location>
        <begin position="259"/>
        <end position="276"/>
    </location>
</feature>
<evidence type="ECO:0000313" key="13">
    <source>
        <dbReference type="EMBL" id="TDT16515.1"/>
    </source>
</evidence>
<evidence type="ECO:0000256" key="7">
    <source>
        <dbReference type="ARBA" id="ARBA00022824"/>
    </source>
</evidence>
<keyword evidence="9 11" id="KW-0472">Membrane</keyword>
<feature type="transmembrane region" description="Helical" evidence="11">
    <location>
        <begin position="348"/>
        <end position="365"/>
    </location>
</feature>
<gene>
    <name evidence="13" type="ORF">BDK89_2106</name>
</gene>
<feature type="transmembrane region" description="Helical" evidence="11">
    <location>
        <begin position="424"/>
        <end position="446"/>
    </location>
</feature>
<sequence>MTTEPTTAETTDGTTSETLDPAEASDQEGAAPLTGTAAPLRPTGWQRLDPRRYGWWDIFVYAVPVYIVSRLCVLAGAAVVAAEIRVDTNIADDIGLETPDPHGAARGNAIRPIVDVLTSWDGKWYMEIVRNGYPREIPPNVTYHVDEARAAFFPLYPMIARWFDVVLPGGDVAAALAVNIVLGIIAITLIGVLARRLYGPAVGRMSVMLAALFPGSFVLSFAYSEALMLVLAAACLLMLVDREWVAAGLFAALATATRPNSVALIVACAVAAFLAIRERREYRSLIAVALAPLGFITFQLWLGQHAGEMGAWFRVQREAWGEGASFGWTAVKNTVDAFTNPLTSPTDTITAICFAATILLVYLAWRVRLHWVPFAYSLAVVALMLAPATVTARPRFMYAAFPLLIAAAKWYEPHRTRDELIWPLTIGACGAGLAALTGLYGVFGAIP</sequence>
<comment type="subcellular location">
    <subcellularLocation>
        <location evidence="1">Endoplasmic reticulum membrane</location>
        <topology evidence="1">Multi-pass membrane protein</topology>
    </subcellularLocation>
</comment>
<dbReference type="PANTHER" id="PTHR12468:SF2">
    <property type="entry name" value="GPI MANNOSYLTRANSFERASE 2"/>
    <property type="match status" value="1"/>
</dbReference>
<organism evidence="13 14">
    <name type="scientific">Ilumatobacter fluminis</name>
    <dbReference type="NCBI Taxonomy" id="467091"/>
    <lineage>
        <taxon>Bacteria</taxon>
        <taxon>Bacillati</taxon>
        <taxon>Actinomycetota</taxon>
        <taxon>Acidimicrobiia</taxon>
        <taxon>Acidimicrobiales</taxon>
        <taxon>Ilumatobacteraceae</taxon>
        <taxon>Ilumatobacter</taxon>
    </lineage>
</organism>
<evidence type="ECO:0000256" key="1">
    <source>
        <dbReference type="ARBA" id="ARBA00004477"/>
    </source>
</evidence>
<dbReference type="Pfam" id="PF13231">
    <property type="entry name" value="PMT_2"/>
    <property type="match status" value="1"/>
</dbReference>
<feature type="transmembrane region" description="Helical" evidence="11">
    <location>
        <begin position="172"/>
        <end position="194"/>
    </location>
</feature>
<dbReference type="InterPro" id="IPR038731">
    <property type="entry name" value="RgtA/B/C-like"/>
</dbReference>
<evidence type="ECO:0000256" key="8">
    <source>
        <dbReference type="ARBA" id="ARBA00022989"/>
    </source>
</evidence>
<dbReference type="EMBL" id="SOAU01000001">
    <property type="protein sequence ID" value="TDT16515.1"/>
    <property type="molecule type" value="Genomic_DNA"/>
</dbReference>
<dbReference type="RefSeq" id="WP_133868887.1">
    <property type="nucleotide sequence ID" value="NZ_SOAU01000001.1"/>
</dbReference>
<feature type="transmembrane region" description="Helical" evidence="11">
    <location>
        <begin position="372"/>
        <end position="390"/>
    </location>
</feature>
<evidence type="ECO:0000256" key="4">
    <source>
        <dbReference type="ARBA" id="ARBA00022676"/>
    </source>
</evidence>
<evidence type="ECO:0000313" key="14">
    <source>
        <dbReference type="Proteomes" id="UP000294558"/>
    </source>
</evidence>
<evidence type="ECO:0000256" key="5">
    <source>
        <dbReference type="ARBA" id="ARBA00022679"/>
    </source>
</evidence>
<keyword evidence="14" id="KW-1185">Reference proteome</keyword>
<dbReference type="GO" id="GO:0000009">
    <property type="term" value="F:alpha-1,6-mannosyltransferase activity"/>
    <property type="evidence" value="ECO:0007669"/>
    <property type="project" value="InterPro"/>
</dbReference>
<dbReference type="UniPathway" id="UPA00196"/>
<keyword evidence="5 13" id="KW-0808">Transferase</keyword>
<dbReference type="GO" id="GO:0016020">
    <property type="term" value="C:membrane"/>
    <property type="evidence" value="ECO:0007669"/>
    <property type="project" value="GOC"/>
</dbReference>
<feature type="compositionally biased region" description="Low complexity" evidence="10">
    <location>
        <begin position="1"/>
        <end position="18"/>
    </location>
</feature>
<dbReference type="Proteomes" id="UP000294558">
    <property type="component" value="Unassembled WGS sequence"/>
</dbReference>
<evidence type="ECO:0000256" key="2">
    <source>
        <dbReference type="ARBA" id="ARBA00004687"/>
    </source>
</evidence>
<dbReference type="GO" id="GO:0006506">
    <property type="term" value="P:GPI anchor biosynthetic process"/>
    <property type="evidence" value="ECO:0007669"/>
    <property type="project" value="UniProtKB-UniPathway"/>
</dbReference>
<evidence type="ECO:0000256" key="11">
    <source>
        <dbReference type="SAM" id="Phobius"/>
    </source>
</evidence>
<evidence type="ECO:0000256" key="10">
    <source>
        <dbReference type="SAM" id="MobiDB-lite"/>
    </source>
</evidence>
<dbReference type="InterPro" id="IPR007315">
    <property type="entry name" value="PIG-V/Gpi18"/>
</dbReference>
<protein>
    <submittedName>
        <fullName evidence="13">Dolichyl-phosphate-mannose-protein mannosyltransferase</fullName>
    </submittedName>
</protein>
<feature type="transmembrane region" description="Helical" evidence="11">
    <location>
        <begin position="285"/>
        <end position="302"/>
    </location>
</feature>
<dbReference type="AlphaFoldDB" id="A0A4R7HZG9"/>
<feature type="domain" description="Glycosyltransferase RgtA/B/C/D-like" evidence="12">
    <location>
        <begin position="169"/>
        <end position="299"/>
    </location>
</feature>
<feature type="transmembrane region" description="Helical" evidence="11">
    <location>
        <begin position="206"/>
        <end position="239"/>
    </location>
</feature>
<proteinExistence type="predicted"/>
<reference evidence="13 14" key="1">
    <citation type="submission" date="2019-03" db="EMBL/GenBank/DDBJ databases">
        <title>Sequencing the genomes of 1000 actinobacteria strains.</title>
        <authorList>
            <person name="Klenk H.-P."/>
        </authorList>
    </citation>
    <scope>NUCLEOTIDE SEQUENCE [LARGE SCALE GENOMIC DNA]</scope>
    <source>
        <strain evidence="13 14">DSM 18936</strain>
    </source>
</reference>
<dbReference type="PANTHER" id="PTHR12468">
    <property type="entry name" value="GPI MANNOSYLTRANSFERASE 2"/>
    <property type="match status" value="1"/>
</dbReference>
<keyword evidence="3" id="KW-0337">GPI-anchor biosynthesis</keyword>
<evidence type="ECO:0000256" key="6">
    <source>
        <dbReference type="ARBA" id="ARBA00022692"/>
    </source>
</evidence>
<accession>A0A4R7HZG9</accession>
<name>A0A4R7HZG9_9ACTN</name>
<dbReference type="OrthoDB" id="151635at2"/>
<dbReference type="GO" id="GO:0004376">
    <property type="term" value="F:GPI mannosyltransferase activity"/>
    <property type="evidence" value="ECO:0007669"/>
    <property type="project" value="InterPro"/>
</dbReference>
<keyword evidence="6 11" id="KW-0812">Transmembrane</keyword>
<evidence type="ECO:0000256" key="9">
    <source>
        <dbReference type="ARBA" id="ARBA00023136"/>
    </source>
</evidence>
<keyword evidence="4 13" id="KW-0328">Glycosyltransferase</keyword>